<dbReference type="RefSeq" id="WP_271428072.1">
    <property type="nucleotide sequence ID" value="NZ_JAQIPB010000003.1"/>
</dbReference>
<evidence type="ECO:0000313" key="4">
    <source>
        <dbReference type="Proteomes" id="UP001212602"/>
    </source>
</evidence>
<accession>A0AAE3N9M6</accession>
<dbReference type="AlphaFoldDB" id="A0AAE3N9M6"/>
<name>A0AAE3N9M6_9BURK</name>
<dbReference type="InterPro" id="IPR024191">
    <property type="entry name" value="Peptidase_M61"/>
</dbReference>
<dbReference type="InterPro" id="IPR007963">
    <property type="entry name" value="Peptidase_M61_catalytic"/>
</dbReference>
<feature type="domain" description="Peptidase M61 N-terminal" evidence="2">
    <location>
        <begin position="23"/>
        <end position="195"/>
    </location>
</feature>
<dbReference type="EMBL" id="JAQIPB010000003">
    <property type="protein sequence ID" value="MDA7416846.1"/>
    <property type="molecule type" value="Genomic_DNA"/>
</dbReference>
<dbReference type="SUPFAM" id="SSF55486">
    <property type="entry name" value="Metalloproteases ('zincins'), catalytic domain"/>
    <property type="match status" value="1"/>
</dbReference>
<evidence type="ECO:0000259" key="2">
    <source>
        <dbReference type="Pfam" id="PF17899"/>
    </source>
</evidence>
<feature type="domain" description="Peptidase M61 catalytic" evidence="1">
    <location>
        <begin position="305"/>
        <end position="421"/>
    </location>
</feature>
<dbReference type="Gene3D" id="2.60.40.3650">
    <property type="match status" value="1"/>
</dbReference>
<dbReference type="Proteomes" id="UP001212602">
    <property type="component" value="Unassembled WGS sequence"/>
</dbReference>
<comment type="caution">
    <text evidence="3">The sequence shown here is derived from an EMBL/GenBank/DDBJ whole genome shotgun (WGS) entry which is preliminary data.</text>
</comment>
<dbReference type="InterPro" id="IPR040756">
    <property type="entry name" value="Peptidase_M61_N"/>
</dbReference>
<dbReference type="Pfam" id="PF17899">
    <property type="entry name" value="Peptidase_M61_N"/>
    <property type="match status" value="1"/>
</dbReference>
<reference evidence="3" key="1">
    <citation type="submission" date="2023-01" db="EMBL/GenBank/DDBJ databases">
        <title>Xenophilus mangrovi sp. nov., isolated from soil of Mangrove nature reserve.</title>
        <authorList>
            <person name="Xu S."/>
            <person name="Liu Z."/>
            <person name="Xu Y."/>
        </authorList>
    </citation>
    <scope>NUCLEOTIDE SEQUENCE</scope>
    <source>
        <strain evidence="3">YW8</strain>
    </source>
</reference>
<dbReference type="Pfam" id="PF05299">
    <property type="entry name" value="Peptidase_M61"/>
    <property type="match status" value="1"/>
</dbReference>
<proteinExistence type="predicted"/>
<protein>
    <submittedName>
        <fullName evidence="3">Peptidase M61</fullName>
    </submittedName>
</protein>
<dbReference type="Gene3D" id="2.30.42.10">
    <property type="match status" value="1"/>
</dbReference>
<sequence>MAARRHTPADRAVRAAAPAAGIQYTVRCADLHAHLYSVTLRIEAPAASQRLSLPAWIPGSYLLREFAKNLQQLRASQGRRKSAVRQLDKATWEVDCQAGQPLELHYEVCAFDPSVRTAWLDAQRGFFNGTSLCLRVQGQTEQPCTLQIEAPAGSDTAERWHCATALQPLKVDKHGFGLYQAADYDEIADSPVELGAFWSAEFEVLGVPHRFVVAGATAAFDGDKLIADTLAICETQMRFWHGAKADAHARHAGQRPPHDRYVFMLNAVGDGYGGLEHRHSTALICTRADLPQRGAARQAEGYTTLLGLISHEYFHTWNVKRLRPAELARYDYAQENYTQLLWFFEGFTSYYDDLLLRRAERITDADYVKLLNKTANQVLQTPGRQVQSVAQASFEAWTKYYRPDAQTPNGTVSYYTKGALVALCLDLTLRCEGPGTLDDVMRLLWTRSGGGPIDEAAIAQALADVGGRSFAPELAQWVHGTAELPLRELLQAHGVAALDEPAQRAQRLGLRVDEEGGGIRVKVVLRGSAAEKAGFAAGDEWLGIELPASRGRAAEGWQLRKLDDLALYLGEARKFTALVARDRRLLRLTLALPADPHTLRLAPQDAPKLSAWLLNRR</sequence>
<gene>
    <name evidence="3" type="ORF">PGB34_10760</name>
</gene>
<organism evidence="3 4">
    <name type="scientific">Xenophilus arseniciresistens</name>
    <dbReference type="NCBI Taxonomy" id="1283306"/>
    <lineage>
        <taxon>Bacteria</taxon>
        <taxon>Pseudomonadati</taxon>
        <taxon>Pseudomonadota</taxon>
        <taxon>Betaproteobacteria</taxon>
        <taxon>Burkholderiales</taxon>
        <taxon>Comamonadaceae</taxon>
        <taxon>Xenophilus</taxon>
    </lineage>
</organism>
<evidence type="ECO:0000259" key="1">
    <source>
        <dbReference type="Pfam" id="PF05299"/>
    </source>
</evidence>
<dbReference type="PIRSF" id="PIRSF016493">
    <property type="entry name" value="Glycyl_aminpptds"/>
    <property type="match status" value="1"/>
</dbReference>
<evidence type="ECO:0000313" key="3">
    <source>
        <dbReference type="EMBL" id="MDA7416846.1"/>
    </source>
</evidence>
<keyword evidence="4" id="KW-1185">Reference proteome</keyword>
<dbReference type="Gene3D" id="1.10.390.10">
    <property type="entry name" value="Neutral Protease Domain 2"/>
    <property type="match status" value="1"/>
</dbReference>
<dbReference type="InterPro" id="IPR036034">
    <property type="entry name" value="PDZ_sf"/>
</dbReference>
<dbReference type="InterPro" id="IPR027268">
    <property type="entry name" value="Peptidase_M4/M1_CTD_sf"/>
</dbReference>